<keyword evidence="6 13" id="KW-0441">Lipid A biosynthesis</keyword>
<keyword evidence="16" id="KW-1185">Reference proteome</keyword>
<evidence type="ECO:0000313" key="16">
    <source>
        <dbReference type="Proteomes" id="UP001501011"/>
    </source>
</evidence>
<evidence type="ECO:0000256" key="9">
    <source>
        <dbReference type="ARBA" id="ARBA00022777"/>
    </source>
</evidence>
<evidence type="ECO:0000256" key="7">
    <source>
        <dbReference type="ARBA" id="ARBA00022679"/>
    </source>
</evidence>
<gene>
    <name evidence="13 15" type="primary">lpxK</name>
    <name evidence="15" type="ORF">GCM10023151_01110</name>
</gene>
<evidence type="ECO:0000256" key="14">
    <source>
        <dbReference type="SAM" id="Phobius"/>
    </source>
</evidence>
<keyword evidence="10 13" id="KW-0067">ATP-binding</keyword>
<feature type="transmembrane region" description="Helical" evidence="14">
    <location>
        <begin position="20"/>
        <end position="42"/>
    </location>
</feature>
<dbReference type="RefSeq" id="WP_345291255.1">
    <property type="nucleotide sequence ID" value="NZ_BAABFV010000001.1"/>
</dbReference>
<accession>A0ABP8IAN9</accession>
<keyword evidence="7 13" id="KW-0808">Transferase</keyword>
<dbReference type="Pfam" id="PF02606">
    <property type="entry name" value="LpxK"/>
    <property type="match status" value="1"/>
</dbReference>
<comment type="caution">
    <text evidence="15">The sequence shown here is derived from an EMBL/GenBank/DDBJ whole genome shotgun (WGS) entry which is preliminary data.</text>
</comment>
<evidence type="ECO:0000256" key="11">
    <source>
        <dbReference type="ARBA" id="ARBA00023098"/>
    </source>
</evidence>
<keyword evidence="8 13" id="KW-0547">Nucleotide-binding</keyword>
<dbReference type="PANTHER" id="PTHR42724:SF1">
    <property type="entry name" value="TETRAACYLDISACCHARIDE 4'-KINASE, MITOCHONDRIAL-RELATED"/>
    <property type="match status" value="1"/>
</dbReference>
<protein>
    <recommendedName>
        <fullName evidence="4 13">Tetraacyldisaccharide 4'-kinase</fullName>
        <ecNumber evidence="3 13">2.7.1.130</ecNumber>
    </recommendedName>
    <alternativeName>
        <fullName evidence="12 13">Lipid A 4'-kinase</fullName>
    </alternativeName>
</protein>
<dbReference type="EC" id="2.7.1.130" evidence="3 13"/>
<comment type="function">
    <text evidence="1 13">Transfers the gamma-phosphate of ATP to the 4'-position of a tetraacyldisaccharide 1-phosphate intermediate (termed DS-1-P) to form tetraacyldisaccharide 1,4'-bis-phosphate (lipid IVA).</text>
</comment>
<evidence type="ECO:0000256" key="3">
    <source>
        <dbReference type="ARBA" id="ARBA00012071"/>
    </source>
</evidence>
<dbReference type="SUPFAM" id="SSF52540">
    <property type="entry name" value="P-loop containing nucleoside triphosphate hydrolases"/>
    <property type="match status" value="1"/>
</dbReference>
<evidence type="ECO:0000256" key="13">
    <source>
        <dbReference type="HAMAP-Rule" id="MF_00409"/>
    </source>
</evidence>
<evidence type="ECO:0000256" key="6">
    <source>
        <dbReference type="ARBA" id="ARBA00022556"/>
    </source>
</evidence>
<evidence type="ECO:0000256" key="1">
    <source>
        <dbReference type="ARBA" id="ARBA00002274"/>
    </source>
</evidence>
<comment type="similarity">
    <text evidence="13">Belongs to the LpxK family.</text>
</comment>
<organism evidence="15 16">
    <name type="scientific">Kangiella marina</name>
    <dbReference type="NCBI Taxonomy" id="1079178"/>
    <lineage>
        <taxon>Bacteria</taxon>
        <taxon>Pseudomonadati</taxon>
        <taxon>Pseudomonadota</taxon>
        <taxon>Gammaproteobacteria</taxon>
        <taxon>Kangiellales</taxon>
        <taxon>Kangiellaceae</taxon>
        <taxon>Kangiella</taxon>
    </lineage>
</organism>
<keyword evidence="14" id="KW-0472">Membrane</keyword>
<dbReference type="HAMAP" id="MF_00409">
    <property type="entry name" value="LpxK"/>
    <property type="match status" value="1"/>
</dbReference>
<evidence type="ECO:0000313" key="15">
    <source>
        <dbReference type="EMBL" id="GAA4354753.1"/>
    </source>
</evidence>
<evidence type="ECO:0000256" key="12">
    <source>
        <dbReference type="ARBA" id="ARBA00029757"/>
    </source>
</evidence>
<comment type="catalytic activity">
    <reaction evidence="13">
        <text>a lipid A disaccharide + ATP = a lipid IVA + ADP + H(+)</text>
        <dbReference type="Rhea" id="RHEA:67840"/>
        <dbReference type="ChEBI" id="CHEBI:15378"/>
        <dbReference type="ChEBI" id="CHEBI:30616"/>
        <dbReference type="ChEBI" id="CHEBI:176343"/>
        <dbReference type="ChEBI" id="CHEBI:176425"/>
        <dbReference type="ChEBI" id="CHEBI:456216"/>
        <dbReference type="EC" id="2.7.1.130"/>
    </reaction>
</comment>
<dbReference type="Proteomes" id="UP001501011">
    <property type="component" value="Unassembled WGS sequence"/>
</dbReference>
<keyword evidence="14" id="KW-1133">Transmembrane helix</keyword>
<comment type="pathway">
    <text evidence="2 13">Glycolipid biosynthesis; lipid IV(A) biosynthesis; lipid IV(A) from (3R)-3-hydroxytetradecanoyl-[acyl-carrier-protein] and UDP-N-acetyl-alpha-D-glucosamine: step 6/6.</text>
</comment>
<evidence type="ECO:0000256" key="8">
    <source>
        <dbReference type="ARBA" id="ARBA00022741"/>
    </source>
</evidence>
<keyword evidence="9 13" id="KW-0418">Kinase</keyword>
<evidence type="ECO:0000256" key="2">
    <source>
        <dbReference type="ARBA" id="ARBA00004870"/>
    </source>
</evidence>
<dbReference type="InterPro" id="IPR027417">
    <property type="entry name" value="P-loop_NTPase"/>
</dbReference>
<evidence type="ECO:0000256" key="5">
    <source>
        <dbReference type="ARBA" id="ARBA00022516"/>
    </source>
</evidence>
<dbReference type="EMBL" id="BAABFV010000001">
    <property type="protein sequence ID" value="GAA4354753.1"/>
    <property type="molecule type" value="Genomic_DNA"/>
</dbReference>
<dbReference type="InterPro" id="IPR003758">
    <property type="entry name" value="LpxK"/>
</dbReference>
<dbReference type="NCBIfam" id="TIGR00682">
    <property type="entry name" value="lpxK"/>
    <property type="match status" value="1"/>
</dbReference>
<feature type="binding site" evidence="13">
    <location>
        <begin position="64"/>
        <end position="71"/>
    </location>
    <ligand>
        <name>ATP</name>
        <dbReference type="ChEBI" id="CHEBI:30616"/>
    </ligand>
</feature>
<evidence type="ECO:0000256" key="10">
    <source>
        <dbReference type="ARBA" id="ARBA00022840"/>
    </source>
</evidence>
<name>A0ABP8IAN9_9GAMM</name>
<reference evidence="16" key="1">
    <citation type="journal article" date="2019" name="Int. J. Syst. Evol. Microbiol.">
        <title>The Global Catalogue of Microorganisms (GCM) 10K type strain sequencing project: providing services to taxonomists for standard genome sequencing and annotation.</title>
        <authorList>
            <consortium name="The Broad Institute Genomics Platform"/>
            <consortium name="The Broad Institute Genome Sequencing Center for Infectious Disease"/>
            <person name="Wu L."/>
            <person name="Ma J."/>
        </authorList>
    </citation>
    <scope>NUCLEOTIDE SEQUENCE [LARGE SCALE GENOMIC DNA]</scope>
    <source>
        <strain evidence="16">JCM 17728</strain>
    </source>
</reference>
<sequence length="321" mass="36461">MAISKSQQFFESLWYRPAPWWLWLFLPLQLLLRLVVFTRRLFYKLGVFRSVKLSKPVVVIGNISVGGTGKTPLAIYLLQWLMEQGYKPGLVTRGYGGTAENYPLVMDDDTPPEISGDEPYLIYHRTKARLVVDPVRSRGGQTLIDLGCDIVICDDGLQHYALKRDMEVALIDQSRELGNGWLMPMGPLREPPTRLEQVQMTLVNGTDMTLEPQTIKGVGHTQPLTSKFVNGVAAIGNPQRFFDTLIQQGFEVLPHSFPDHHQYQGADFTDIEGPVVMTEKDAVKCHHFSEDRMYYLPVETRLTPEAEAALQRQILNLLQYN</sequence>
<proteinExistence type="inferred from homology"/>
<dbReference type="PANTHER" id="PTHR42724">
    <property type="entry name" value="TETRAACYLDISACCHARIDE 4'-KINASE"/>
    <property type="match status" value="1"/>
</dbReference>
<keyword evidence="11 13" id="KW-0443">Lipid metabolism</keyword>
<keyword evidence="14" id="KW-0812">Transmembrane</keyword>
<keyword evidence="5 13" id="KW-0444">Lipid biosynthesis</keyword>
<evidence type="ECO:0000256" key="4">
    <source>
        <dbReference type="ARBA" id="ARBA00016436"/>
    </source>
</evidence>